<dbReference type="Gene3D" id="2.10.109.10">
    <property type="entry name" value="Umud Fragment, subunit A"/>
    <property type="match status" value="1"/>
</dbReference>
<dbReference type="PANTHER" id="PTHR12383:SF16">
    <property type="entry name" value="MITOCHONDRIAL INNER MEMBRANE PROTEASE SUBUNIT 1"/>
    <property type="match status" value="1"/>
</dbReference>
<dbReference type="Pfam" id="PF10502">
    <property type="entry name" value="Peptidase_S26"/>
    <property type="match status" value="1"/>
</dbReference>
<evidence type="ECO:0000313" key="11">
    <source>
        <dbReference type="EMBL" id="KOS12953.1"/>
    </source>
</evidence>
<dbReference type="OrthoDB" id="308440at2759"/>
<organism evidence="11 12">
    <name type="scientific">Malassezia pachydermatis</name>
    <dbReference type="NCBI Taxonomy" id="77020"/>
    <lineage>
        <taxon>Eukaryota</taxon>
        <taxon>Fungi</taxon>
        <taxon>Dikarya</taxon>
        <taxon>Basidiomycota</taxon>
        <taxon>Ustilaginomycotina</taxon>
        <taxon>Malasseziomycetes</taxon>
        <taxon>Malasseziales</taxon>
        <taxon>Malasseziaceae</taxon>
        <taxon>Malassezia</taxon>
    </lineage>
</organism>
<keyword evidence="6" id="KW-0472">Membrane</keyword>
<evidence type="ECO:0000256" key="5">
    <source>
        <dbReference type="ARBA" id="ARBA00023128"/>
    </source>
</evidence>
<dbReference type="PANTHER" id="PTHR12383">
    <property type="entry name" value="PROTEASE FAMILY S26 MITOCHONDRIAL INNER MEMBRANE PROTEASE-RELATED"/>
    <property type="match status" value="1"/>
</dbReference>
<dbReference type="STRING" id="77020.A0A0N0RS03"/>
<evidence type="ECO:0000256" key="9">
    <source>
        <dbReference type="RuleBase" id="RU362041"/>
    </source>
</evidence>
<dbReference type="VEuPathDB" id="FungiDB:Malapachy_0497"/>
<evidence type="ECO:0000259" key="10">
    <source>
        <dbReference type="Pfam" id="PF10502"/>
    </source>
</evidence>
<dbReference type="InterPro" id="IPR019756">
    <property type="entry name" value="Pept_S26A_signal_pept_1_Ser-AS"/>
</dbReference>
<keyword evidence="5 9" id="KW-0496">Mitochondrion</keyword>
<evidence type="ECO:0000256" key="3">
    <source>
        <dbReference type="ARBA" id="ARBA00022792"/>
    </source>
</evidence>
<dbReference type="NCBIfam" id="TIGR02227">
    <property type="entry name" value="sigpep_I_bact"/>
    <property type="match status" value="1"/>
</dbReference>
<dbReference type="PROSITE" id="PS00760">
    <property type="entry name" value="SPASE_I_2"/>
    <property type="match status" value="1"/>
</dbReference>
<dbReference type="CDD" id="cd06530">
    <property type="entry name" value="S26_SPase_I"/>
    <property type="match status" value="1"/>
</dbReference>
<evidence type="ECO:0000256" key="4">
    <source>
        <dbReference type="ARBA" id="ARBA00022801"/>
    </source>
</evidence>
<dbReference type="GeneID" id="28726890"/>
<dbReference type="InterPro" id="IPR052064">
    <property type="entry name" value="Mito_IMP1_subunit"/>
</dbReference>
<dbReference type="RefSeq" id="XP_017990585.1">
    <property type="nucleotide sequence ID" value="XM_018135015.1"/>
</dbReference>
<dbReference type="Proteomes" id="UP000037751">
    <property type="component" value="Unassembled WGS sequence"/>
</dbReference>
<evidence type="ECO:0000256" key="6">
    <source>
        <dbReference type="ARBA" id="ARBA00023136"/>
    </source>
</evidence>
<evidence type="ECO:0000313" key="12">
    <source>
        <dbReference type="Proteomes" id="UP000037751"/>
    </source>
</evidence>
<evidence type="ECO:0000256" key="1">
    <source>
        <dbReference type="ARBA" id="ARBA00004273"/>
    </source>
</evidence>
<sequence length="226" mass="24614">MAWQRTISQVGRISVTTLQLLCLVHIINQNLFEVRMCKGASMLPTLSPSGDLVLHARLPFLRFLSTLPFAGEDLRSRFPTNIRGLPSSKRDPSAGMGLQLGDIVVAISPADPSRTICKRVLGMPGDTVLVDPREGHANDELAIAHHDVNPAVSTLMRMHSARTVTVPPGHVWLAGDNLANSTDSRHYGPVPLALVKGRVMARLYPHPQWMPPALHKLSSIPVTNLA</sequence>
<feature type="active site" evidence="8">
    <location>
        <position position="41"/>
    </location>
</feature>
<dbReference type="InterPro" id="IPR019533">
    <property type="entry name" value="Peptidase_S26"/>
</dbReference>
<dbReference type="PRINTS" id="PR00727">
    <property type="entry name" value="LEADERPTASE"/>
</dbReference>
<feature type="active site" evidence="8">
    <location>
        <position position="118"/>
    </location>
</feature>
<dbReference type="InterPro" id="IPR000223">
    <property type="entry name" value="Pept_S26A_signal_pept_1"/>
</dbReference>
<dbReference type="GO" id="GO:0006465">
    <property type="term" value="P:signal peptide processing"/>
    <property type="evidence" value="ECO:0007669"/>
    <property type="project" value="InterPro"/>
</dbReference>
<dbReference type="InterPro" id="IPR036286">
    <property type="entry name" value="LexA/Signal_pep-like_sf"/>
</dbReference>
<comment type="similarity">
    <text evidence="7">Belongs to the peptidase S26 family. IMP1 subfamily.</text>
</comment>
<dbReference type="AlphaFoldDB" id="A0A0N0RS03"/>
<dbReference type="EC" id="3.4.21.-" evidence="9"/>
<evidence type="ECO:0000256" key="8">
    <source>
        <dbReference type="PIRSR" id="PIRSR600223-1"/>
    </source>
</evidence>
<reference evidence="11 12" key="1">
    <citation type="submission" date="2015-07" db="EMBL/GenBank/DDBJ databases">
        <title>Draft Genome Sequence of Malassezia furfur CBS1878 and Malassezia pachydermatis CBS1879.</title>
        <authorList>
            <person name="Triana S."/>
            <person name="Ohm R."/>
            <person name="Gonzalez A."/>
            <person name="DeCock H."/>
            <person name="Restrepo S."/>
            <person name="Celis A."/>
        </authorList>
    </citation>
    <scope>NUCLEOTIDE SEQUENCE [LARGE SCALE GENOMIC DNA]</scope>
    <source>
        <strain evidence="11 12">CBS 1879</strain>
    </source>
</reference>
<dbReference type="GO" id="GO:0006627">
    <property type="term" value="P:protein processing involved in protein targeting to mitochondrion"/>
    <property type="evidence" value="ECO:0007669"/>
    <property type="project" value="TreeGrafter"/>
</dbReference>
<dbReference type="PROSITE" id="PS00501">
    <property type="entry name" value="SPASE_I_1"/>
    <property type="match status" value="1"/>
</dbReference>
<dbReference type="GO" id="GO:0004252">
    <property type="term" value="F:serine-type endopeptidase activity"/>
    <property type="evidence" value="ECO:0007669"/>
    <property type="project" value="InterPro"/>
</dbReference>
<keyword evidence="12" id="KW-1185">Reference proteome</keyword>
<comment type="subcellular location">
    <subcellularLocation>
        <location evidence="1 9">Mitochondrion inner membrane</location>
    </subcellularLocation>
</comment>
<gene>
    <name evidence="11" type="ORF">Malapachy_0497</name>
</gene>
<comment type="caution">
    <text evidence="11">The sequence shown here is derived from an EMBL/GenBank/DDBJ whole genome shotgun (WGS) entry which is preliminary data.</text>
</comment>
<accession>A0A0N0RS03</accession>
<evidence type="ECO:0000256" key="7">
    <source>
        <dbReference type="ARBA" id="ARBA00038445"/>
    </source>
</evidence>
<keyword evidence="2 9" id="KW-0645">Protease</keyword>
<protein>
    <recommendedName>
        <fullName evidence="9">Mitochondrial inner membrane protease subunit</fullName>
        <ecNumber evidence="9">3.4.21.-</ecNumber>
    </recommendedName>
</protein>
<dbReference type="InterPro" id="IPR019757">
    <property type="entry name" value="Pept_S26A_signal_pept_1_Lys-AS"/>
</dbReference>
<proteinExistence type="inferred from homology"/>
<dbReference type="SUPFAM" id="SSF51306">
    <property type="entry name" value="LexA/Signal peptidase"/>
    <property type="match status" value="1"/>
</dbReference>
<evidence type="ECO:0000256" key="2">
    <source>
        <dbReference type="ARBA" id="ARBA00022670"/>
    </source>
</evidence>
<name>A0A0N0RS03_9BASI</name>
<dbReference type="EMBL" id="LGAV01000008">
    <property type="protein sequence ID" value="KOS12953.1"/>
    <property type="molecule type" value="Genomic_DNA"/>
</dbReference>
<keyword evidence="4 9" id="KW-0378">Hydrolase</keyword>
<keyword evidence="3 9" id="KW-0999">Mitochondrion inner membrane</keyword>
<feature type="domain" description="Peptidase S26" evidence="10">
    <location>
        <begin position="15"/>
        <end position="203"/>
    </location>
</feature>
<dbReference type="GO" id="GO:0042720">
    <property type="term" value="C:mitochondrial inner membrane peptidase complex"/>
    <property type="evidence" value="ECO:0007669"/>
    <property type="project" value="TreeGrafter"/>
</dbReference>